<dbReference type="InterPro" id="IPR016176">
    <property type="entry name" value="Cbl-dep_enz_cat"/>
</dbReference>
<accession>A0A0F9DCZ8</accession>
<feature type="domain" description="Methylmalonyl-CoA mutase alpha/beta chain catalytic" evidence="2">
    <location>
        <begin position="18"/>
        <end position="271"/>
    </location>
</feature>
<reference evidence="3" key="1">
    <citation type="journal article" date="2015" name="Nature">
        <title>Complex archaea that bridge the gap between prokaryotes and eukaryotes.</title>
        <authorList>
            <person name="Spang A."/>
            <person name="Saw J.H."/>
            <person name="Jorgensen S.L."/>
            <person name="Zaremba-Niedzwiedzka K."/>
            <person name="Martijn J."/>
            <person name="Lind A.E."/>
            <person name="van Eijk R."/>
            <person name="Schleper C."/>
            <person name="Guy L."/>
            <person name="Ettema T.J."/>
        </authorList>
    </citation>
    <scope>NUCLEOTIDE SEQUENCE</scope>
</reference>
<dbReference type="EMBL" id="LAZR01029426">
    <property type="protein sequence ID" value="KKL59613.1"/>
    <property type="molecule type" value="Genomic_DNA"/>
</dbReference>
<dbReference type="InterPro" id="IPR006098">
    <property type="entry name" value="MMCoA_mutase_a_cat"/>
</dbReference>
<dbReference type="Gene3D" id="3.20.20.240">
    <property type="entry name" value="Methylmalonyl-CoA mutase"/>
    <property type="match status" value="1"/>
</dbReference>
<dbReference type="AlphaFoldDB" id="A0A0F9DCZ8"/>
<gene>
    <name evidence="3" type="ORF">LCGC14_2213570</name>
</gene>
<dbReference type="PANTHER" id="PTHR48101:SF1">
    <property type="entry name" value="METHYLMALONYL-COA MUTASE, LARGE SUBUNIT"/>
    <property type="match status" value="1"/>
</dbReference>
<dbReference type="Pfam" id="PF01642">
    <property type="entry name" value="MM_CoA_mutase"/>
    <property type="match status" value="1"/>
</dbReference>
<name>A0A0F9DCZ8_9ZZZZ</name>
<evidence type="ECO:0000313" key="3">
    <source>
        <dbReference type="EMBL" id="KKL59613.1"/>
    </source>
</evidence>
<sequence>MPRSFRSAFRASLRAFFSAFRAARRIWAHEMRERFGAKNPRSWWLRFHTQTAGVSLTAQQPEVNLVRTAIQALAAVLGGTQSLHTNAMDEALALPSEKAARLALRTQQVIAHESGVANTVDPLGGSFFTEALTKETEDEAHAYFHRIEDLGGVLPAIESGFFQREIADASYQYQSEIDSRQRVIVGVNEYVLDEPLEIPVLQMDPQGEERQVKRLQRLRRERDNREATRCLKALEKACHDSENVMPYLLEAVNSYCTLGEVCNVMRDVFGEYRERSVV</sequence>
<proteinExistence type="predicted"/>
<organism evidence="3">
    <name type="scientific">marine sediment metagenome</name>
    <dbReference type="NCBI Taxonomy" id="412755"/>
    <lineage>
        <taxon>unclassified sequences</taxon>
        <taxon>metagenomes</taxon>
        <taxon>ecological metagenomes</taxon>
    </lineage>
</organism>
<dbReference type="SUPFAM" id="SSF51703">
    <property type="entry name" value="Cobalamin (vitamin B12)-dependent enzymes"/>
    <property type="match status" value="1"/>
</dbReference>
<dbReference type="GO" id="GO:0004494">
    <property type="term" value="F:methylmalonyl-CoA mutase activity"/>
    <property type="evidence" value="ECO:0007669"/>
    <property type="project" value="InterPro"/>
</dbReference>
<dbReference type="GO" id="GO:0031419">
    <property type="term" value="F:cobalamin binding"/>
    <property type="evidence" value="ECO:0007669"/>
    <property type="project" value="InterPro"/>
</dbReference>
<evidence type="ECO:0000256" key="1">
    <source>
        <dbReference type="ARBA" id="ARBA00023235"/>
    </source>
</evidence>
<evidence type="ECO:0000259" key="2">
    <source>
        <dbReference type="Pfam" id="PF01642"/>
    </source>
</evidence>
<comment type="caution">
    <text evidence="3">The sequence shown here is derived from an EMBL/GenBank/DDBJ whole genome shotgun (WGS) entry which is preliminary data.</text>
</comment>
<protein>
    <recommendedName>
        <fullName evidence="2">Methylmalonyl-CoA mutase alpha/beta chain catalytic domain-containing protein</fullName>
    </recommendedName>
</protein>
<dbReference type="NCBIfam" id="TIGR00641">
    <property type="entry name" value="acid_CoA_mut_N"/>
    <property type="match status" value="1"/>
</dbReference>
<dbReference type="PANTHER" id="PTHR48101">
    <property type="entry name" value="METHYLMALONYL-COA MUTASE, MITOCHONDRIAL-RELATED"/>
    <property type="match status" value="1"/>
</dbReference>
<dbReference type="InterPro" id="IPR006099">
    <property type="entry name" value="MeMalonylCoA_mutase_a/b_cat"/>
</dbReference>
<keyword evidence="1" id="KW-0413">Isomerase</keyword>